<dbReference type="EMBL" id="CP162551">
    <property type="protein sequence ID" value="XDI37696.1"/>
    <property type="molecule type" value="Genomic_DNA"/>
</dbReference>
<feature type="domain" description="N-acetyltransferase" evidence="2">
    <location>
        <begin position="1"/>
        <end position="155"/>
    </location>
</feature>
<evidence type="ECO:0000259" key="2">
    <source>
        <dbReference type="PROSITE" id="PS51186"/>
    </source>
</evidence>
<dbReference type="PANTHER" id="PTHR13947:SF37">
    <property type="entry name" value="LD18367P"/>
    <property type="match status" value="1"/>
</dbReference>
<dbReference type="Pfam" id="PF00583">
    <property type="entry name" value="Acetyltransf_1"/>
    <property type="match status" value="1"/>
</dbReference>
<evidence type="ECO:0000313" key="3">
    <source>
        <dbReference type="EMBL" id="XDI37696.1"/>
    </source>
</evidence>
<dbReference type="InterPro" id="IPR016181">
    <property type="entry name" value="Acyl_CoA_acyltransferase"/>
</dbReference>
<dbReference type="Gene3D" id="3.40.630.30">
    <property type="match status" value="1"/>
</dbReference>
<evidence type="ECO:0000256" key="1">
    <source>
        <dbReference type="ARBA" id="ARBA00022679"/>
    </source>
</evidence>
<keyword evidence="1 3" id="KW-0808">Transferase</keyword>
<dbReference type="InterPro" id="IPR000182">
    <property type="entry name" value="GNAT_dom"/>
</dbReference>
<sequence>MIRAFELEDKDYIINSHYQLYNREFQYDLSFKAFIAERVEEIVTRSNLKEQIWIVEVDGKQKGSICMMKKDEETAQLGLFLVEPTLRGAGYGQQLIEVAINFSKKVGFKRMILWTNSELTSARKLYERNRFTLKTTQIQTLSNKELIEEMWELTL</sequence>
<dbReference type="GO" id="GO:0008080">
    <property type="term" value="F:N-acetyltransferase activity"/>
    <property type="evidence" value="ECO:0007669"/>
    <property type="project" value="InterPro"/>
</dbReference>
<keyword evidence="3" id="KW-0012">Acyltransferase</keyword>
<dbReference type="EC" id="2.3.-.-" evidence="3"/>
<reference evidence="3" key="1">
    <citation type="submission" date="2024-07" db="EMBL/GenBank/DDBJ databases">
        <title>Identification and characteristics of an arsenic-resistant bacterial isolate, which belongs to a novel species.</title>
        <authorList>
            <person name="Juszczyk A."/>
            <person name="Kowalczyk A."/>
            <person name="Was K."/>
            <person name="Kosowicz W."/>
            <person name="Budzyn A."/>
            <person name="Latowski D."/>
        </authorList>
    </citation>
    <scope>NUCLEOTIDE SEQUENCE</scope>
    <source>
        <strain evidence="3">As8PL</strain>
    </source>
</reference>
<gene>
    <name evidence="3" type="ORF">AB3N04_05090</name>
</gene>
<protein>
    <submittedName>
        <fullName evidence="3">GNAT family N-acetyltransferase</fullName>
        <ecNumber evidence="3">2.3.-.-</ecNumber>
    </submittedName>
</protein>
<dbReference type="AlphaFoldDB" id="A0AB39BWI1"/>
<dbReference type="SUPFAM" id="SSF55729">
    <property type="entry name" value="Acyl-CoA N-acyltransferases (Nat)"/>
    <property type="match status" value="1"/>
</dbReference>
<accession>A0AB39BWI1</accession>
<organism evidence="3">
    <name type="scientific">Alkalihalophilus sp. As8PL</name>
    <dbReference type="NCBI Taxonomy" id="3237103"/>
    <lineage>
        <taxon>Bacteria</taxon>
        <taxon>Bacillati</taxon>
        <taxon>Bacillota</taxon>
        <taxon>Bacilli</taxon>
        <taxon>Bacillales</taxon>
        <taxon>Bacillaceae</taxon>
        <taxon>Alkalihalophilus</taxon>
    </lineage>
</organism>
<dbReference type="RefSeq" id="WP_368505025.1">
    <property type="nucleotide sequence ID" value="NZ_CP162551.1"/>
</dbReference>
<name>A0AB39BWI1_9BACI</name>
<proteinExistence type="predicted"/>
<dbReference type="CDD" id="cd04301">
    <property type="entry name" value="NAT_SF"/>
    <property type="match status" value="1"/>
</dbReference>
<dbReference type="PANTHER" id="PTHR13947">
    <property type="entry name" value="GNAT FAMILY N-ACETYLTRANSFERASE"/>
    <property type="match status" value="1"/>
</dbReference>
<dbReference type="InterPro" id="IPR050769">
    <property type="entry name" value="NAT_camello-type"/>
</dbReference>
<dbReference type="PROSITE" id="PS51186">
    <property type="entry name" value="GNAT"/>
    <property type="match status" value="1"/>
</dbReference>